<comment type="caution">
    <text evidence="3">The sequence shown here is derived from an EMBL/GenBank/DDBJ whole genome shotgun (WGS) entry which is preliminary data.</text>
</comment>
<dbReference type="AlphaFoldDB" id="A0ABD3P221"/>
<dbReference type="InterPro" id="IPR015889">
    <property type="entry name" value="Intradiol_dOase_core"/>
</dbReference>
<feature type="compositionally biased region" description="Basic and acidic residues" evidence="1">
    <location>
        <begin position="52"/>
        <end position="64"/>
    </location>
</feature>
<proteinExistence type="predicted"/>
<dbReference type="Gene3D" id="2.60.130.10">
    <property type="entry name" value="Aromatic compound dioxygenase"/>
    <property type="match status" value="1"/>
</dbReference>
<protein>
    <submittedName>
        <fullName evidence="3">Uncharacterized protein</fullName>
    </submittedName>
</protein>
<evidence type="ECO:0000313" key="3">
    <source>
        <dbReference type="EMBL" id="KAL3781823.1"/>
    </source>
</evidence>
<feature type="region of interest" description="Disordered" evidence="1">
    <location>
        <begin position="52"/>
        <end position="80"/>
    </location>
</feature>
<gene>
    <name evidence="3" type="ORF">HJC23_011132</name>
</gene>
<name>A0ABD3P221_9STRA</name>
<reference evidence="3 4" key="1">
    <citation type="journal article" date="2020" name="G3 (Bethesda)">
        <title>Improved Reference Genome for Cyclotella cryptica CCMP332, a Model for Cell Wall Morphogenesis, Salinity Adaptation, and Lipid Production in Diatoms (Bacillariophyta).</title>
        <authorList>
            <person name="Roberts W.R."/>
            <person name="Downey K.M."/>
            <person name="Ruck E.C."/>
            <person name="Traller J.C."/>
            <person name="Alverson A.J."/>
        </authorList>
    </citation>
    <scope>NUCLEOTIDE SEQUENCE [LARGE SCALE GENOMIC DNA]</scope>
    <source>
        <strain evidence="3 4">CCMP332</strain>
    </source>
</reference>
<dbReference type="EMBL" id="JABMIG020000305">
    <property type="protein sequence ID" value="KAL3781823.1"/>
    <property type="molecule type" value="Genomic_DNA"/>
</dbReference>
<feature type="signal peptide" evidence="2">
    <location>
        <begin position="1"/>
        <end position="26"/>
    </location>
</feature>
<accession>A0ABD3P221</accession>
<keyword evidence="2" id="KW-0732">Signal</keyword>
<keyword evidence="4" id="KW-1185">Reference proteome</keyword>
<evidence type="ECO:0000256" key="2">
    <source>
        <dbReference type="SAM" id="SignalP"/>
    </source>
</evidence>
<evidence type="ECO:0000256" key="1">
    <source>
        <dbReference type="SAM" id="MobiDB-lite"/>
    </source>
</evidence>
<dbReference type="Proteomes" id="UP001516023">
    <property type="component" value="Unassembled WGS sequence"/>
</dbReference>
<sequence length="392" mass="43185">MRRSPSMTLSFIVLLSLLCTEKTAIAQSNEIIDDASAYHDTQDSETCVNRRECPSSIDDRHDNAPPDPRTSRHCPSLPSHSLTSQTSLLQPFYNVGMSAQAYKPNAPVKRQVCEASTGGRVKNKVARNPIWRTTYRESVPIIIRGSIYSCGSNKSDSMSMSHEGRLRNAFMEVWQPRPDGTYSSLRNGIQDGDCRATVLITTDSITSSNFELGHFVIETLSPGSTGVFGGLVPSPSSFLFGEYPPYSPGKIHFFISVPGYYPLLAELGMNDVGKILSSDAHGGSIARDIGSRFRFFGGDWRPHGSVVDNDENAIGGGMELQSATIDGSLLEVEIDFFLVPMSYGEGIRNGMTDKRLRLRDIFCSPGYFGWMPSFFKEPISVCFSSLLDYFAL</sequence>
<feature type="chain" id="PRO_5044861893" evidence="2">
    <location>
        <begin position="27"/>
        <end position="392"/>
    </location>
</feature>
<evidence type="ECO:0000313" key="4">
    <source>
        <dbReference type="Proteomes" id="UP001516023"/>
    </source>
</evidence>
<organism evidence="3 4">
    <name type="scientific">Cyclotella cryptica</name>
    <dbReference type="NCBI Taxonomy" id="29204"/>
    <lineage>
        <taxon>Eukaryota</taxon>
        <taxon>Sar</taxon>
        <taxon>Stramenopiles</taxon>
        <taxon>Ochrophyta</taxon>
        <taxon>Bacillariophyta</taxon>
        <taxon>Coscinodiscophyceae</taxon>
        <taxon>Thalassiosirophycidae</taxon>
        <taxon>Stephanodiscales</taxon>
        <taxon>Stephanodiscaceae</taxon>
        <taxon>Cyclotella</taxon>
    </lineage>
</organism>
<dbReference type="SUPFAM" id="SSF49482">
    <property type="entry name" value="Aromatic compound dioxygenase"/>
    <property type="match status" value="1"/>
</dbReference>